<dbReference type="PANTHER" id="PTHR10380">
    <property type="entry name" value="CUTICLE PROTEIN"/>
    <property type="match status" value="1"/>
</dbReference>
<keyword evidence="3" id="KW-0732">Signal</keyword>
<feature type="signal peptide" evidence="3">
    <location>
        <begin position="1"/>
        <end position="16"/>
    </location>
</feature>
<dbReference type="InterPro" id="IPR050468">
    <property type="entry name" value="Cuticle_Struct_Prot"/>
</dbReference>
<sequence>MNSFVVFVALVAAASAAPQFNSMEVKKSTYMVHGAAPAALAAPAWERHDMVEARSGKSMMSKEGRAEILEQAFDMDKPDEYKYHFKTNNDIAMMEEARLDKDAGMVRGSYEWTSPEGVHYKVEYVADENGFHPQAAHLPVAPAVPEAILRSLAYNAAHPEEDKESEMYMPKKMMMH</sequence>
<dbReference type="PROSITE" id="PS00233">
    <property type="entry name" value="CHIT_BIND_RR_1"/>
    <property type="match status" value="1"/>
</dbReference>
<organism evidence="4 5">
    <name type="scientific">Megalurothrips usitatus</name>
    <name type="common">bean blossom thrips</name>
    <dbReference type="NCBI Taxonomy" id="439358"/>
    <lineage>
        <taxon>Eukaryota</taxon>
        <taxon>Metazoa</taxon>
        <taxon>Ecdysozoa</taxon>
        <taxon>Arthropoda</taxon>
        <taxon>Hexapoda</taxon>
        <taxon>Insecta</taxon>
        <taxon>Pterygota</taxon>
        <taxon>Neoptera</taxon>
        <taxon>Paraneoptera</taxon>
        <taxon>Thysanoptera</taxon>
        <taxon>Terebrantia</taxon>
        <taxon>Thripoidea</taxon>
        <taxon>Thripidae</taxon>
        <taxon>Megalurothrips</taxon>
    </lineage>
</organism>
<dbReference type="GO" id="GO:0062129">
    <property type="term" value="C:chitin-based extracellular matrix"/>
    <property type="evidence" value="ECO:0007669"/>
    <property type="project" value="TreeGrafter"/>
</dbReference>
<dbReference type="PANTHER" id="PTHR10380:SF173">
    <property type="entry name" value="CUTICULAR PROTEIN 47EF, ISOFORM C-RELATED"/>
    <property type="match status" value="1"/>
</dbReference>
<protein>
    <recommendedName>
        <fullName evidence="6">Larval cuticle protein LCP-17-like</fullName>
    </recommendedName>
</protein>
<accession>A0AAV7XW30</accession>
<evidence type="ECO:0000313" key="4">
    <source>
        <dbReference type="EMBL" id="KAJ1529496.1"/>
    </source>
</evidence>
<dbReference type="GO" id="GO:0008010">
    <property type="term" value="F:structural constituent of chitin-based larval cuticle"/>
    <property type="evidence" value="ECO:0007669"/>
    <property type="project" value="TreeGrafter"/>
</dbReference>
<dbReference type="Pfam" id="PF00379">
    <property type="entry name" value="Chitin_bind_4"/>
    <property type="match status" value="1"/>
</dbReference>
<keyword evidence="1 2" id="KW-0193">Cuticle</keyword>
<dbReference type="InterPro" id="IPR000618">
    <property type="entry name" value="Insect_cuticle"/>
</dbReference>
<evidence type="ECO:0000256" key="3">
    <source>
        <dbReference type="SAM" id="SignalP"/>
    </source>
</evidence>
<name>A0AAV7XW30_9NEOP</name>
<evidence type="ECO:0000256" key="1">
    <source>
        <dbReference type="ARBA" id="ARBA00022460"/>
    </source>
</evidence>
<dbReference type="PRINTS" id="PR00947">
    <property type="entry name" value="CUTICLE"/>
</dbReference>
<dbReference type="EMBL" id="JAPTSV010000003">
    <property type="protein sequence ID" value="KAJ1529496.1"/>
    <property type="molecule type" value="Genomic_DNA"/>
</dbReference>
<keyword evidence="5" id="KW-1185">Reference proteome</keyword>
<evidence type="ECO:0000313" key="5">
    <source>
        <dbReference type="Proteomes" id="UP001075354"/>
    </source>
</evidence>
<evidence type="ECO:0000256" key="2">
    <source>
        <dbReference type="PROSITE-ProRule" id="PRU00497"/>
    </source>
</evidence>
<dbReference type="Proteomes" id="UP001075354">
    <property type="component" value="Chromosome 3"/>
</dbReference>
<dbReference type="InterPro" id="IPR031311">
    <property type="entry name" value="CHIT_BIND_RR_consensus"/>
</dbReference>
<gene>
    <name evidence="4" type="ORF">ONE63_006269</name>
</gene>
<comment type="caution">
    <text evidence="4">The sequence shown here is derived from an EMBL/GenBank/DDBJ whole genome shotgun (WGS) entry which is preliminary data.</text>
</comment>
<evidence type="ECO:0008006" key="6">
    <source>
        <dbReference type="Google" id="ProtNLM"/>
    </source>
</evidence>
<proteinExistence type="predicted"/>
<dbReference type="AlphaFoldDB" id="A0AAV7XW30"/>
<reference evidence="4" key="1">
    <citation type="submission" date="2022-12" db="EMBL/GenBank/DDBJ databases">
        <title>Chromosome-level genome assembly of the bean flower thrips Megalurothrips usitatus.</title>
        <authorList>
            <person name="Ma L."/>
            <person name="Liu Q."/>
            <person name="Li H."/>
            <person name="Cai W."/>
        </authorList>
    </citation>
    <scope>NUCLEOTIDE SEQUENCE</scope>
    <source>
        <strain evidence="4">Cailab_2022a</strain>
    </source>
</reference>
<dbReference type="PROSITE" id="PS51155">
    <property type="entry name" value="CHIT_BIND_RR_2"/>
    <property type="match status" value="1"/>
</dbReference>
<feature type="chain" id="PRO_5043664309" description="Larval cuticle protein LCP-17-like" evidence="3">
    <location>
        <begin position="17"/>
        <end position="176"/>
    </location>
</feature>